<dbReference type="Proteomes" id="UP001151532">
    <property type="component" value="Chromosome 17"/>
</dbReference>
<name>A0A9Q0UQL0_SALPP</name>
<gene>
    <name evidence="1" type="ORF">OIU79_001710</name>
</gene>
<dbReference type="OrthoDB" id="2020758at2759"/>
<reference evidence="1" key="1">
    <citation type="submission" date="2022-11" db="EMBL/GenBank/DDBJ databases">
        <authorList>
            <person name="Hyden B.L."/>
            <person name="Feng K."/>
            <person name="Yates T."/>
            <person name="Jawdy S."/>
            <person name="Smart L.B."/>
            <person name="Muchero W."/>
        </authorList>
    </citation>
    <scope>NUCLEOTIDE SEQUENCE</scope>
    <source>
        <tissue evidence="1">Shoot tip</tissue>
    </source>
</reference>
<accession>A0A9Q0UQL0</accession>
<evidence type="ECO:0000313" key="2">
    <source>
        <dbReference type="Proteomes" id="UP001151532"/>
    </source>
</evidence>
<reference evidence="1" key="2">
    <citation type="journal article" date="2023" name="Int. J. Mol. Sci.">
        <title>De Novo Assembly and Annotation of 11 Diverse Shrub Willow (Salix) Genomes Reveals Novel Gene Organization in Sex-Linked Regions.</title>
        <authorList>
            <person name="Hyden B."/>
            <person name="Feng K."/>
            <person name="Yates T.B."/>
            <person name="Jawdy S."/>
            <person name="Cereghino C."/>
            <person name="Smart L.B."/>
            <person name="Muchero W."/>
        </authorList>
    </citation>
    <scope>NUCLEOTIDE SEQUENCE</scope>
    <source>
        <tissue evidence="1">Shoot tip</tissue>
    </source>
</reference>
<dbReference type="EMBL" id="JAPFFK010000011">
    <property type="protein sequence ID" value="KAJ6734495.1"/>
    <property type="molecule type" value="Genomic_DNA"/>
</dbReference>
<evidence type="ECO:0000313" key="1">
    <source>
        <dbReference type="EMBL" id="KAJ6734495.1"/>
    </source>
</evidence>
<organism evidence="1 2">
    <name type="scientific">Salix purpurea</name>
    <name type="common">Purple osier willow</name>
    <dbReference type="NCBI Taxonomy" id="77065"/>
    <lineage>
        <taxon>Eukaryota</taxon>
        <taxon>Viridiplantae</taxon>
        <taxon>Streptophyta</taxon>
        <taxon>Embryophyta</taxon>
        <taxon>Tracheophyta</taxon>
        <taxon>Spermatophyta</taxon>
        <taxon>Magnoliopsida</taxon>
        <taxon>eudicotyledons</taxon>
        <taxon>Gunneridae</taxon>
        <taxon>Pentapetalae</taxon>
        <taxon>rosids</taxon>
        <taxon>fabids</taxon>
        <taxon>Malpighiales</taxon>
        <taxon>Salicaceae</taxon>
        <taxon>Saliceae</taxon>
        <taxon>Salix</taxon>
    </lineage>
</organism>
<sequence length="118" mass="13275">MGKKTRPPLKEKRVAGCSPEQEHLNVEIVDGVTAVKERKLCSHFEKGFDANQLSEKIRSLDSFRVESHLGLFRMWAFSLWRGWITNNCSEPCSSSFQAEPSSFGLPMGKPSTSMVLPM</sequence>
<proteinExistence type="predicted"/>
<comment type="caution">
    <text evidence="1">The sequence shown here is derived from an EMBL/GenBank/DDBJ whole genome shotgun (WGS) entry which is preliminary data.</text>
</comment>
<protein>
    <submittedName>
        <fullName evidence="1">Uncharacterized protein</fullName>
    </submittedName>
</protein>
<keyword evidence="2" id="KW-1185">Reference proteome</keyword>
<dbReference type="AlphaFoldDB" id="A0A9Q0UQL0"/>